<reference evidence="2 3" key="1">
    <citation type="submission" date="2011-08" db="EMBL/GenBank/DDBJ databases">
        <authorList>
            <person name="Kim I.-G."/>
            <person name="Rhim S.-L."/>
        </authorList>
    </citation>
    <scope>NUCLEOTIDE SEQUENCE [LARGE SCALE GENOMIC DNA]</scope>
</reference>
<accession>H2DE47</accession>
<evidence type="ECO:0000313" key="3">
    <source>
        <dbReference type="Proteomes" id="UP000007323"/>
    </source>
</evidence>
<dbReference type="Proteomes" id="UP000007323">
    <property type="component" value="Segment"/>
</dbReference>
<organism evidence="2 3">
    <name type="scientific">Erwinia phage PEp14</name>
    <dbReference type="NCBI Taxonomy" id="1131315"/>
    <lineage>
        <taxon>Viruses</taxon>
        <taxon>Duplodnaviria</taxon>
        <taxon>Heunggongvirae</taxon>
        <taxon>Uroviricota</taxon>
        <taxon>Caudoviricetes</taxon>
        <taxon>Pavtokvirus</taxon>
        <taxon>Pavtokvirus PEp14</taxon>
    </lineage>
</organism>
<evidence type="ECO:0000256" key="1">
    <source>
        <dbReference type="SAM" id="MobiDB-lite"/>
    </source>
</evidence>
<keyword evidence="3" id="KW-1185">Reference proteome</keyword>
<sequence>MTVTVQKALNSTTEYPDYGMSTENEPKVHEVSYTARGLEDFDGHLATAVFSVKIGDVAISEPYRLRFTYSGEGNPLDQAEPALEAFLAKQEAAAKAAAEQEEGTAETPSESSSEVLSNS</sequence>
<protein>
    <submittedName>
        <fullName evidence="2">Uncharacterized protein</fullName>
    </submittedName>
</protein>
<feature type="region of interest" description="Disordered" evidence="1">
    <location>
        <begin position="1"/>
        <end position="23"/>
    </location>
</feature>
<name>H2DE47_9CAUD</name>
<gene>
    <name evidence="2" type="ORF">PEp14_00017</name>
</gene>
<dbReference type="OrthoDB" id="40127at10239"/>
<proteinExistence type="predicted"/>
<feature type="compositionally biased region" description="Low complexity" evidence="1">
    <location>
        <begin position="105"/>
        <end position="119"/>
    </location>
</feature>
<dbReference type="EMBL" id="JN585957">
    <property type="protein sequence ID" value="AEY69606.1"/>
    <property type="molecule type" value="Genomic_DNA"/>
</dbReference>
<feature type="compositionally biased region" description="Polar residues" evidence="1">
    <location>
        <begin position="1"/>
        <end position="14"/>
    </location>
</feature>
<evidence type="ECO:0000313" key="2">
    <source>
        <dbReference type="EMBL" id="AEY69606.1"/>
    </source>
</evidence>
<dbReference type="GeneID" id="11605326"/>
<dbReference type="KEGG" id="vg:11605326"/>
<feature type="region of interest" description="Disordered" evidence="1">
    <location>
        <begin position="93"/>
        <end position="119"/>
    </location>
</feature>
<dbReference type="RefSeq" id="YP_005098421.1">
    <property type="nucleotide sequence ID" value="NC_016767.1"/>
</dbReference>